<dbReference type="GO" id="GO:0004396">
    <property type="term" value="F:hexokinase activity"/>
    <property type="evidence" value="ECO:0007669"/>
    <property type="project" value="InterPro"/>
</dbReference>
<dbReference type="EMBL" id="JAQHRD010000002">
    <property type="protein sequence ID" value="KAJ6444446.1"/>
    <property type="molecule type" value="Genomic_DNA"/>
</dbReference>
<feature type="compositionally biased region" description="Basic and acidic residues" evidence="10">
    <location>
        <begin position="581"/>
        <end position="597"/>
    </location>
</feature>
<dbReference type="Gene3D" id="3.40.367.20">
    <property type="match status" value="1"/>
</dbReference>
<feature type="transmembrane region" description="Helical" evidence="11">
    <location>
        <begin position="965"/>
        <end position="986"/>
    </location>
</feature>
<dbReference type="PROSITE" id="PS00216">
    <property type="entry name" value="SUGAR_TRANSPORT_1"/>
    <property type="match status" value="1"/>
</dbReference>
<keyword evidence="7" id="KW-0067">ATP-binding</keyword>
<dbReference type="Proteomes" id="UP001163105">
    <property type="component" value="Unassembled WGS sequence"/>
</dbReference>
<feature type="transmembrane region" description="Helical" evidence="11">
    <location>
        <begin position="679"/>
        <end position="697"/>
    </location>
</feature>
<sequence>MTASSSDEGRTALNDFLRPFQVDVETCHALAQRFIDNFSHLAAESQEQFLPTPISQSILRPIADHGEGRHLAIDIGGTNLRVGFVELLAAKQSHQGVNGASVNGVSNGNSNGHTNGHHQRESQSSGRIRRHLEKSWPISNHLKNDNADSLFLWIGKCIAEVVAQGRQAFDIPNNVPLPLGVTFSFPTDQHSLSEATITSMGKGFAIPPDVELGARLQHGYDKFKTDDLPPIRVAAIANDSVSTLVSFIFNFDGAAHRRATMGLILGTGSNATVPLRLNSLHPSKQQQKVSVLPGEKAEDVKIAVNTEWSINGTAPPMREMGLITRWDDALSAQNERPGFQPLEYMTAGRYLGELGRMMLLSYLTETLGLPAASLPSMLLERHSLSTTFLSHFKPLDPAALVSRLKAEFPEPTGFTWTEGLAEALYHIAKAIELRAAGIIAAAVIALLTVAEELPGEGSAIQDSAVTELGVGYTGGCIVHFQDYLADCQHFVDALMEKRFGEKTPLRVALSSGRPLTVSGTDGRVAVDGDALSQLSRSLPTSAPVLESEPCDVAVLRPVVSNQSRNGEAVGSLRRGGGGGGLDDRQTDHGPDLARHTETSPLLPPRDSPLSADPAGDSSTGTGAGNDDEDPPYLNGVSPGRFWFVFSQLLLAQFIACFDGTIMASSHPVITSYFGAANSASWLSTAFLLASTAFQPLLGRLSDAVGRKPLFLGCLVVFALATAWCAAAASIESFIVARALCGLGAGGSMTLGSIITSDLVPIERRGTYQSFINVTFGVGSALGSALGGAMAEALGWRWEFGVQIPPLVLCIGISAVAIPAELGIEEERKGVWQALREFDARGSLLLTASVSFLILGLVRSHPFVVASLTVFAACFPVFLLVEGRVRRPIMPLHLIRRAPRANMIFSNFLAAMLSNAILFNIPLYFQAVLLTSATSSGLRLVLPSLISSLAGASTGFAITWTRRLKWPLLTGAVLYTVGTACLCLLRRDLSPAMYLLVLVPSSLGQGFQFPGTFMAILACSSQAEQAVVTSTLILWRSLGQVLGVSASSLVVQNALVHYLDLNVHGPHKESVITRVRASVEAIATLKAPYREQVVRSYDAALRLTFACCIALAVANYLLLVPIKLPRLAFRKHGK</sequence>
<dbReference type="GO" id="GO:0000329">
    <property type="term" value="C:fungal-type vacuole membrane"/>
    <property type="evidence" value="ECO:0007669"/>
    <property type="project" value="TreeGrafter"/>
</dbReference>
<feature type="transmembrane region" description="Helical" evidence="11">
    <location>
        <begin position="802"/>
        <end position="821"/>
    </location>
</feature>
<dbReference type="InterPro" id="IPR020846">
    <property type="entry name" value="MFS_dom"/>
</dbReference>
<comment type="similarity">
    <text evidence="2">Belongs to the hexokinase family.</text>
</comment>
<dbReference type="GO" id="GO:0001678">
    <property type="term" value="P:intracellular glucose homeostasis"/>
    <property type="evidence" value="ECO:0007669"/>
    <property type="project" value="InterPro"/>
</dbReference>
<evidence type="ECO:0000256" key="5">
    <source>
        <dbReference type="ARBA" id="ARBA00022741"/>
    </source>
</evidence>
<comment type="subcellular location">
    <subcellularLocation>
        <location evidence="1">Membrane</location>
        <topology evidence="1">Multi-pass membrane protein</topology>
    </subcellularLocation>
</comment>
<dbReference type="CDD" id="cd17502">
    <property type="entry name" value="MFS_Azr1_MDR_like"/>
    <property type="match status" value="1"/>
</dbReference>
<dbReference type="GO" id="GO:0005524">
    <property type="term" value="F:ATP binding"/>
    <property type="evidence" value="ECO:0007669"/>
    <property type="project" value="UniProtKB-KW"/>
</dbReference>
<feature type="domain" description="Major facilitator superfamily (MFS) profile" evidence="12">
    <location>
        <begin position="644"/>
        <end position="1123"/>
    </location>
</feature>
<dbReference type="InterPro" id="IPR011701">
    <property type="entry name" value="MFS"/>
</dbReference>
<evidence type="ECO:0000256" key="10">
    <source>
        <dbReference type="SAM" id="MobiDB-lite"/>
    </source>
</evidence>
<evidence type="ECO:0000256" key="8">
    <source>
        <dbReference type="ARBA" id="ARBA00022989"/>
    </source>
</evidence>
<dbReference type="InterPro" id="IPR001312">
    <property type="entry name" value="Hexokinase"/>
</dbReference>
<keyword evidence="4 11" id="KW-0812">Transmembrane</keyword>
<dbReference type="GO" id="GO:0015174">
    <property type="term" value="F:basic amino acid transmembrane transporter activity"/>
    <property type="evidence" value="ECO:0007669"/>
    <property type="project" value="TreeGrafter"/>
</dbReference>
<reference evidence="13" key="1">
    <citation type="submission" date="2023-01" db="EMBL/GenBank/DDBJ databases">
        <title>The growth and conidiation of Purpureocillium lavendulum are regulated by nitrogen source and histone H3K14 acetylation.</title>
        <authorList>
            <person name="Tang P."/>
            <person name="Han J."/>
            <person name="Zhang C."/>
            <person name="Tang P."/>
            <person name="Qi F."/>
            <person name="Zhang K."/>
            <person name="Liang L."/>
        </authorList>
    </citation>
    <scope>NUCLEOTIDE SEQUENCE</scope>
    <source>
        <strain evidence="13">YMF1.00683</strain>
    </source>
</reference>
<name>A0AB34G1J6_9HYPO</name>
<keyword evidence="9 11" id="KW-0472">Membrane</keyword>
<keyword evidence="8 11" id="KW-1133">Transmembrane helix</keyword>
<dbReference type="InterPro" id="IPR022673">
    <property type="entry name" value="Hexokinase_C"/>
</dbReference>
<evidence type="ECO:0000259" key="12">
    <source>
        <dbReference type="PROSITE" id="PS50850"/>
    </source>
</evidence>
<evidence type="ECO:0000256" key="3">
    <source>
        <dbReference type="ARBA" id="ARBA00022679"/>
    </source>
</evidence>
<feature type="transmembrane region" description="Helical" evidence="11">
    <location>
        <begin position="1098"/>
        <end position="1121"/>
    </location>
</feature>
<dbReference type="InterPro" id="IPR036259">
    <property type="entry name" value="MFS_trans_sf"/>
</dbReference>
<dbReference type="SUPFAM" id="SSF53067">
    <property type="entry name" value="Actin-like ATPase domain"/>
    <property type="match status" value="2"/>
</dbReference>
<dbReference type="Gene3D" id="3.30.420.40">
    <property type="match status" value="1"/>
</dbReference>
<gene>
    <name evidence="13" type="ORF">O9K51_02840</name>
</gene>
<comment type="caution">
    <text evidence="13">The sequence shown here is derived from an EMBL/GenBank/DDBJ whole genome shotgun (WGS) entry which is preliminary data.</text>
</comment>
<keyword evidence="3" id="KW-0808">Transferase</keyword>
<feature type="transmembrane region" description="Helical" evidence="11">
    <location>
        <begin position="709"/>
        <end position="728"/>
    </location>
</feature>
<evidence type="ECO:0000256" key="11">
    <source>
        <dbReference type="SAM" id="Phobius"/>
    </source>
</evidence>
<keyword evidence="14" id="KW-1185">Reference proteome</keyword>
<dbReference type="PRINTS" id="PR00475">
    <property type="entry name" value="HEXOKINASE"/>
</dbReference>
<feature type="transmembrane region" description="Helical" evidence="11">
    <location>
        <begin position="903"/>
        <end position="924"/>
    </location>
</feature>
<protein>
    <submittedName>
        <fullName evidence="13">Aspartate carbamoyltransferase catalytic subunit</fullName>
    </submittedName>
</protein>
<accession>A0AB34G1J6</accession>
<dbReference type="Pfam" id="PF03727">
    <property type="entry name" value="Hexokinase_2"/>
    <property type="match status" value="1"/>
</dbReference>
<feature type="region of interest" description="Disordered" evidence="10">
    <location>
        <begin position="98"/>
        <end position="128"/>
    </location>
</feature>
<evidence type="ECO:0000256" key="6">
    <source>
        <dbReference type="ARBA" id="ARBA00022777"/>
    </source>
</evidence>
<dbReference type="SUPFAM" id="SSF103473">
    <property type="entry name" value="MFS general substrate transporter"/>
    <property type="match status" value="1"/>
</dbReference>
<evidence type="ECO:0000256" key="4">
    <source>
        <dbReference type="ARBA" id="ARBA00022692"/>
    </source>
</evidence>
<dbReference type="GO" id="GO:0005536">
    <property type="term" value="F:D-glucose binding"/>
    <property type="evidence" value="ECO:0007669"/>
    <property type="project" value="InterPro"/>
</dbReference>
<dbReference type="PANTHER" id="PTHR23501">
    <property type="entry name" value="MAJOR FACILITATOR SUPERFAMILY"/>
    <property type="match status" value="1"/>
</dbReference>
<dbReference type="InterPro" id="IPR043129">
    <property type="entry name" value="ATPase_NBD"/>
</dbReference>
<organism evidence="13 14">
    <name type="scientific">Purpureocillium lavendulum</name>
    <dbReference type="NCBI Taxonomy" id="1247861"/>
    <lineage>
        <taxon>Eukaryota</taxon>
        <taxon>Fungi</taxon>
        <taxon>Dikarya</taxon>
        <taxon>Ascomycota</taxon>
        <taxon>Pezizomycotina</taxon>
        <taxon>Sordariomycetes</taxon>
        <taxon>Hypocreomycetidae</taxon>
        <taxon>Hypocreales</taxon>
        <taxon>Ophiocordycipitaceae</taxon>
        <taxon>Purpureocillium</taxon>
    </lineage>
</organism>
<keyword evidence="6" id="KW-0418">Kinase</keyword>
<dbReference type="PANTHER" id="PTHR23501:SF67">
    <property type="entry name" value="MFS MULTIDRUG EFFLUX TRANSPORTER (EUROFUNG)"/>
    <property type="match status" value="1"/>
</dbReference>
<evidence type="ECO:0000256" key="7">
    <source>
        <dbReference type="ARBA" id="ARBA00022840"/>
    </source>
</evidence>
<dbReference type="InterPro" id="IPR022672">
    <property type="entry name" value="Hexokinase_N"/>
</dbReference>
<feature type="region of interest" description="Disordered" evidence="10">
    <location>
        <begin position="564"/>
        <end position="631"/>
    </location>
</feature>
<dbReference type="InterPro" id="IPR005829">
    <property type="entry name" value="Sugar_transporter_CS"/>
</dbReference>
<dbReference type="PROSITE" id="PS50850">
    <property type="entry name" value="MFS"/>
    <property type="match status" value="1"/>
</dbReference>
<feature type="transmembrane region" description="Helical" evidence="11">
    <location>
        <begin position="863"/>
        <end position="882"/>
    </location>
</feature>
<evidence type="ECO:0000313" key="14">
    <source>
        <dbReference type="Proteomes" id="UP001163105"/>
    </source>
</evidence>
<keyword evidence="5" id="KW-0547">Nucleotide-binding</keyword>
<dbReference type="Pfam" id="PF00349">
    <property type="entry name" value="Hexokinase_1"/>
    <property type="match status" value="1"/>
</dbReference>
<feature type="transmembrane region" description="Helical" evidence="11">
    <location>
        <begin position="841"/>
        <end position="857"/>
    </location>
</feature>
<dbReference type="Gene3D" id="1.20.1250.20">
    <property type="entry name" value="MFS general substrate transporter like domains"/>
    <property type="match status" value="1"/>
</dbReference>
<dbReference type="PROSITE" id="PS51748">
    <property type="entry name" value="HEXOKINASE_2"/>
    <property type="match status" value="1"/>
</dbReference>
<evidence type="ECO:0000313" key="13">
    <source>
        <dbReference type="EMBL" id="KAJ6444446.1"/>
    </source>
</evidence>
<evidence type="ECO:0000256" key="2">
    <source>
        <dbReference type="ARBA" id="ARBA00009225"/>
    </source>
</evidence>
<proteinExistence type="inferred from homology"/>
<dbReference type="CDD" id="cd24000">
    <property type="entry name" value="ASKHA_NBD_HK"/>
    <property type="match status" value="1"/>
</dbReference>
<evidence type="ECO:0000256" key="9">
    <source>
        <dbReference type="ARBA" id="ARBA00023136"/>
    </source>
</evidence>
<dbReference type="AlphaFoldDB" id="A0AB34G1J6"/>
<feature type="transmembrane region" description="Helical" evidence="11">
    <location>
        <begin position="734"/>
        <end position="758"/>
    </location>
</feature>
<feature type="compositionally biased region" description="Low complexity" evidence="10">
    <location>
        <begin position="98"/>
        <end position="114"/>
    </location>
</feature>
<dbReference type="Pfam" id="PF07690">
    <property type="entry name" value="MFS_1"/>
    <property type="match status" value="1"/>
</dbReference>
<feature type="transmembrane region" description="Helical" evidence="11">
    <location>
        <begin position="770"/>
        <end position="790"/>
    </location>
</feature>
<evidence type="ECO:0000256" key="1">
    <source>
        <dbReference type="ARBA" id="ARBA00004141"/>
    </source>
</evidence>